<comment type="similarity">
    <text evidence="1">Belongs to the SKI family.</text>
</comment>
<dbReference type="GO" id="GO:0046332">
    <property type="term" value="F:SMAD binding"/>
    <property type="evidence" value="ECO:0007669"/>
    <property type="project" value="InterPro"/>
</dbReference>
<evidence type="ECO:0000313" key="4">
    <source>
        <dbReference type="EMBL" id="GMS84011.1"/>
    </source>
</evidence>
<gene>
    <name evidence="4" type="ORF">PENTCL1PPCAC_6186</name>
</gene>
<evidence type="ECO:0000313" key="5">
    <source>
        <dbReference type="Proteomes" id="UP001432027"/>
    </source>
</evidence>
<dbReference type="SUPFAM" id="SSF63763">
    <property type="entry name" value="SAND domain-like"/>
    <property type="match status" value="1"/>
</dbReference>
<dbReference type="AlphaFoldDB" id="A0AAV5SKY5"/>
<dbReference type="InterPro" id="IPR037000">
    <property type="entry name" value="Ski_DNA-bd_sf"/>
</dbReference>
<protein>
    <recommendedName>
        <fullName evidence="3">c-SKI SMAD4-binding domain-containing protein</fullName>
    </recommendedName>
</protein>
<feature type="compositionally biased region" description="Acidic residues" evidence="2">
    <location>
        <begin position="1"/>
        <end position="15"/>
    </location>
</feature>
<dbReference type="InterPro" id="IPR023216">
    <property type="entry name" value="Tscrpt_reg_SKI_SnoN"/>
</dbReference>
<dbReference type="Pfam" id="PF08782">
    <property type="entry name" value="c-SKI_SMAD_bind"/>
    <property type="match status" value="1"/>
</dbReference>
<dbReference type="GO" id="GO:0000981">
    <property type="term" value="F:DNA-binding transcription factor activity, RNA polymerase II-specific"/>
    <property type="evidence" value="ECO:0007669"/>
    <property type="project" value="TreeGrafter"/>
</dbReference>
<feature type="region of interest" description="Disordered" evidence="2">
    <location>
        <begin position="844"/>
        <end position="870"/>
    </location>
</feature>
<feature type="compositionally biased region" description="Low complexity" evidence="2">
    <location>
        <begin position="854"/>
        <end position="870"/>
    </location>
</feature>
<name>A0AAV5SKY5_9BILA</name>
<dbReference type="PANTHER" id="PTHR10005:SF25">
    <property type="entry name" value="SNO ONCOGENE, ISOFORM B"/>
    <property type="match status" value="1"/>
</dbReference>
<dbReference type="Proteomes" id="UP001432027">
    <property type="component" value="Unassembled WGS sequence"/>
</dbReference>
<feature type="domain" description="c-SKI SMAD4-binding" evidence="3">
    <location>
        <begin position="216"/>
        <end position="303"/>
    </location>
</feature>
<dbReference type="EMBL" id="BTSX01000002">
    <property type="protein sequence ID" value="GMS84011.1"/>
    <property type="molecule type" value="Genomic_DNA"/>
</dbReference>
<feature type="region of interest" description="Disordered" evidence="2">
    <location>
        <begin position="1"/>
        <end position="39"/>
    </location>
</feature>
<feature type="compositionally biased region" description="Pro residues" evidence="2">
    <location>
        <begin position="747"/>
        <end position="759"/>
    </location>
</feature>
<dbReference type="Gene3D" id="3.10.260.20">
    <property type="entry name" value="Ski"/>
    <property type="match status" value="1"/>
</dbReference>
<dbReference type="SMART" id="SM01046">
    <property type="entry name" value="c-SKI_SMAD_bind"/>
    <property type="match status" value="1"/>
</dbReference>
<evidence type="ECO:0000256" key="2">
    <source>
        <dbReference type="SAM" id="MobiDB-lite"/>
    </source>
</evidence>
<reference evidence="4" key="1">
    <citation type="submission" date="2023-10" db="EMBL/GenBank/DDBJ databases">
        <title>Genome assembly of Pristionchus species.</title>
        <authorList>
            <person name="Yoshida K."/>
            <person name="Sommer R.J."/>
        </authorList>
    </citation>
    <scope>NUCLEOTIDE SEQUENCE</scope>
    <source>
        <strain evidence="4">RS0144</strain>
    </source>
</reference>
<feature type="compositionally biased region" description="Basic and acidic residues" evidence="2">
    <location>
        <begin position="352"/>
        <end position="363"/>
    </location>
</feature>
<dbReference type="GO" id="GO:0005634">
    <property type="term" value="C:nucleus"/>
    <property type="evidence" value="ECO:0007669"/>
    <property type="project" value="TreeGrafter"/>
</dbReference>
<dbReference type="Gene3D" id="3.10.390.10">
    <property type="entry name" value="SAND domain-like"/>
    <property type="match status" value="1"/>
</dbReference>
<feature type="compositionally biased region" description="Low complexity" evidence="2">
    <location>
        <begin position="760"/>
        <end position="772"/>
    </location>
</feature>
<accession>A0AAV5SKY5</accession>
<dbReference type="InterPro" id="IPR014890">
    <property type="entry name" value="c-SKI_SMAD4-bd_dom"/>
</dbReference>
<feature type="region of interest" description="Disordered" evidence="2">
    <location>
        <begin position="308"/>
        <end position="367"/>
    </location>
</feature>
<feature type="region of interest" description="Disordered" evidence="2">
    <location>
        <begin position="731"/>
        <end position="805"/>
    </location>
</feature>
<dbReference type="GO" id="GO:0000978">
    <property type="term" value="F:RNA polymerase II cis-regulatory region sequence-specific DNA binding"/>
    <property type="evidence" value="ECO:0007669"/>
    <property type="project" value="TreeGrafter"/>
</dbReference>
<comment type="caution">
    <text evidence="4">The sequence shown here is derived from an EMBL/GenBank/DDBJ whole genome shotgun (WGS) entry which is preliminary data.</text>
</comment>
<organism evidence="4 5">
    <name type="scientific">Pristionchus entomophagus</name>
    <dbReference type="NCBI Taxonomy" id="358040"/>
    <lineage>
        <taxon>Eukaryota</taxon>
        <taxon>Metazoa</taxon>
        <taxon>Ecdysozoa</taxon>
        <taxon>Nematoda</taxon>
        <taxon>Chromadorea</taxon>
        <taxon>Rhabditida</taxon>
        <taxon>Rhabditina</taxon>
        <taxon>Diplogasteromorpha</taxon>
        <taxon>Diplogasteroidea</taxon>
        <taxon>Neodiplogasteridae</taxon>
        <taxon>Pristionchus</taxon>
    </lineage>
</organism>
<dbReference type="InterPro" id="IPR010919">
    <property type="entry name" value="SAND-like_dom_sf"/>
</dbReference>
<sequence>MKDEKKEEEDDDEIPLELLDGSPSGYKEENEEEKDRREEMMLPPTHIQQFEKTQTSGKLPLRYEIKGEKLRIPDERIMEENGENILHHTDLIGFPHSTQFACFIVAGEPLIVLSQMLNELSHGFSHDPMRLAQLIDGLRIRRTNASHDQVNELKKRKIVNEMNLNEQRKSGTSEKNIQLMRKSDASRLLGEYLPLEEDQEENIEISRMSQEMEDEAVTVEHGCQGSAKGRMYTTGYVRCDECKRIFKPDAFCCHSHRRTEIVRVVHWGFNPRRWRDYINLYGKDRRDPEKIKRFNTIISEAIPIEIRTMETKEQHDKKPKKDKKNRNPSTRASFNPGWNKGAPAPFEVGAESVRRKVPERKTDEEEAVDDDEIQIIGEQHATRKDDFLFKAPDLFATPLSRKYTEQALKTKGLEIEGQTPINSKLPPLDPNDLKKKGFDLNALLSNLKKGFDPEGLKSKGFESDELLSNKTKGLDLEGLTPHKLHDQSYQNVLSSLINQPVSVFRAITGNSYHPSSLSHLFPSLAEKESKLLDSPSHQSKQLPPILPPLPATSTAVVPYLKEQHALVTSSASAFSPLHPLSKYHQDLSRGQRREEMSNQLDAELIGILQQIPVSMASRISDIVKSRDDLRDENFTETRNELIASKNLSHQLQAHVKQAAQTTEMLYRVCKNNDFPLPFVPPVTVGAMPPTSYPPILNKFPNLFPLSSPSSLPSSSQPLALLPPTTSVPSLLNGGRSYSMPSPIGIRPAPPSLLGQPPPSSSSISSSPSALRPTQPKIVGQRGRPRGSGGSAYQRKHSMSNGTSAHSAAEIANVQRQIEQQKQLQLQQLQLRQLQHMQQQQQQLQQTYTVPQPSPMGMMTPGSISGSSSSSNLLSFGLGSSSTPVSFSSLLPTSLPSTPHQISTLDYSLRSSPAGAAAIMAKVQLDSSSGSVTCPSSGLATPLAASTPNGLPLTPNGMDNMQSMLHSLAPEELQRLLMQSTILEQQQQLQLQPEPAAPAAQQHPAEQSVPLIDLDLLSSILANPSLIPPGLDIDQVRNWHDQLKAATDQQLKQQT</sequence>
<dbReference type="PANTHER" id="PTHR10005">
    <property type="entry name" value="SKI ONCOGENE-RELATED"/>
    <property type="match status" value="1"/>
</dbReference>
<dbReference type="GO" id="GO:0005667">
    <property type="term" value="C:transcription regulator complex"/>
    <property type="evidence" value="ECO:0007669"/>
    <property type="project" value="TreeGrafter"/>
</dbReference>
<dbReference type="GO" id="GO:0005737">
    <property type="term" value="C:cytoplasm"/>
    <property type="evidence" value="ECO:0007669"/>
    <property type="project" value="TreeGrafter"/>
</dbReference>
<evidence type="ECO:0000259" key="3">
    <source>
        <dbReference type="SMART" id="SM01046"/>
    </source>
</evidence>
<dbReference type="GO" id="GO:0030514">
    <property type="term" value="P:negative regulation of BMP signaling pathway"/>
    <property type="evidence" value="ECO:0007669"/>
    <property type="project" value="TreeGrafter"/>
</dbReference>
<feature type="region of interest" description="Disordered" evidence="2">
    <location>
        <begin position="986"/>
        <end position="1005"/>
    </location>
</feature>
<evidence type="ECO:0000256" key="1">
    <source>
        <dbReference type="ARBA" id="ARBA00009513"/>
    </source>
</evidence>
<keyword evidence="5" id="KW-1185">Reference proteome</keyword>
<feature type="compositionally biased region" description="Basic residues" evidence="2">
    <location>
        <begin position="317"/>
        <end position="326"/>
    </location>
</feature>
<proteinExistence type="inferred from homology"/>